<dbReference type="Proteomes" id="UP000254762">
    <property type="component" value="Unassembled WGS sequence"/>
</dbReference>
<accession>A0A379S101</accession>
<dbReference type="Proteomes" id="UP000254124">
    <property type="component" value="Unassembled WGS sequence"/>
</dbReference>
<evidence type="ECO:0000313" key="3">
    <source>
        <dbReference type="EMBL" id="SUG14493.1"/>
    </source>
</evidence>
<feature type="signal peptide" evidence="1">
    <location>
        <begin position="1"/>
        <end position="17"/>
    </location>
</feature>
<evidence type="ECO:0000313" key="4">
    <source>
        <dbReference type="EMBL" id="SUG32697.1"/>
    </source>
</evidence>
<sequence>MKYLLLALSVTSSVAMATQMEGFGANYYQDDSSIPNYDTSKSLVPNVIIGDNVYTMEFSSLIDIAKTTGVTVNQGNQASWLCLASKGVNYWFISDNEMGQGDLTSIAIAKAEQQGNCSPYKGDLSITIKGTPLLDASFENISSIFLNKPNGNTVQYCTNTKNYGDFTQMNCLQYFFKNKSIKGVIINQITSN</sequence>
<dbReference type="EMBL" id="AAMGFJ010000074">
    <property type="protein sequence ID" value="EDH0572847.1"/>
    <property type="molecule type" value="Genomic_DNA"/>
</dbReference>
<organism evidence="3 5">
    <name type="scientific">Salmonella enterica subsp. arizonae</name>
    <dbReference type="NCBI Taxonomy" id="59203"/>
    <lineage>
        <taxon>Bacteria</taxon>
        <taxon>Pseudomonadati</taxon>
        <taxon>Pseudomonadota</taxon>
        <taxon>Gammaproteobacteria</taxon>
        <taxon>Enterobacterales</taxon>
        <taxon>Enterobacteriaceae</taxon>
        <taxon>Salmonella</taxon>
    </lineage>
</organism>
<reference evidence="5 6" key="1">
    <citation type="submission" date="2018-06" db="EMBL/GenBank/DDBJ databases">
        <authorList>
            <consortium name="Pathogen Informatics"/>
            <person name="Doyle S."/>
        </authorList>
    </citation>
    <scope>NUCLEOTIDE SEQUENCE [LARGE SCALE GENOMIC DNA]</scope>
    <source>
        <strain evidence="3 5">NCTC7295</strain>
        <strain evidence="4 6">NCTC7304</strain>
    </source>
</reference>
<reference evidence="2" key="2">
    <citation type="submission" date="2018-07" db="EMBL/GenBank/DDBJ databases">
        <authorList>
            <consortium name="GenomeTrakr network: Whole genome sequencing for foodborne pathogen traceback"/>
        </authorList>
    </citation>
    <scope>NUCLEOTIDE SEQUENCE</scope>
    <source>
        <strain evidence="2">FDA00001204</strain>
    </source>
</reference>
<proteinExistence type="predicted"/>
<evidence type="ECO:0000313" key="5">
    <source>
        <dbReference type="Proteomes" id="UP000254124"/>
    </source>
</evidence>
<feature type="chain" id="PRO_5036333359" evidence="1">
    <location>
        <begin position="18"/>
        <end position="192"/>
    </location>
</feature>
<evidence type="ECO:0000256" key="1">
    <source>
        <dbReference type="SAM" id="SignalP"/>
    </source>
</evidence>
<dbReference type="EMBL" id="UGXD01000002">
    <property type="protein sequence ID" value="SUG32697.1"/>
    <property type="molecule type" value="Genomic_DNA"/>
</dbReference>
<evidence type="ECO:0000313" key="2">
    <source>
        <dbReference type="EMBL" id="EDH0572847.1"/>
    </source>
</evidence>
<evidence type="ECO:0000313" key="6">
    <source>
        <dbReference type="Proteomes" id="UP000254762"/>
    </source>
</evidence>
<dbReference type="AlphaFoldDB" id="A0A379S101"/>
<name>A0A379S101_SALER</name>
<gene>
    <name evidence="2" type="ORF">AHX45_22955</name>
    <name evidence="3" type="ORF">NCTC7295_02126</name>
    <name evidence="4" type="ORF">NCTC7304_02144</name>
</gene>
<dbReference type="EMBL" id="UGWZ01000001">
    <property type="protein sequence ID" value="SUG14493.1"/>
    <property type="molecule type" value="Genomic_DNA"/>
</dbReference>
<protein>
    <submittedName>
        <fullName evidence="3">Uncharacterized protein</fullName>
    </submittedName>
</protein>
<keyword evidence="1" id="KW-0732">Signal</keyword>